<evidence type="ECO:0000313" key="2">
    <source>
        <dbReference type="Proteomes" id="UP000476055"/>
    </source>
</evidence>
<gene>
    <name evidence="1" type="ORF">FYJ59_11305</name>
</gene>
<keyword evidence="2" id="KW-1185">Reference proteome</keyword>
<dbReference type="RefSeq" id="WP_154497325.1">
    <property type="nucleotide sequence ID" value="NZ_VUMU01000015.1"/>
</dbReference>
<protein>
    <submittedName>
        <fullName evidence="1">Uncharacterized protein</fullName>
    </submittedName>
</protein>
<accession>A0A6L5YK75</accession>
<evidence type="ECO:0000313" key="1">
    <source>
        <dbReference type="EMBL" id="MST58814.1"/>
    </source>
</evidence>
<reference evidence="1 2" key="1">
    <citation type="submission" date="2019-08" db="EMBL/GenBank/DDBJ databases">
        <title>In-depth cultivation of the pig gut microbiome towards novel bacterial diversity and tailored functional studies.</title>
        <authorList>
            <person name="Wylensek D."/>
            <person name="Hitch T.C.A."/>
            <person name="Clavel T."/>
        </authorList>
    </citation>
    <scope>NUCLEOTIDE SEQUENCE [LARGE SCALE GENOMIC DNA]</scope>
    <source>
        <strain evidence="1 2">WCA3-601-WT-6H</strain>
    </source>
</reference>
<organism evidence="1 2">
    <name type="scientific">Waltera intestinalis</name>
    <dbReference type="NCBI Taxonomy" id="2606635"/>
    <lineage>
        <taxon>Bacteria</taxon>
        <taxon>Bacillati</taxon>
        <taxon>Bacillota</taxon>
        <taxon>Clostridia</taxon>
        <taxon>Lachnospirales</taxon>
        <taxon>Lachnospiraceae</taxon>
        <taxon>Waltera</taxon>
    </lineage>
</organism>
<name>A0A6L5YK75_9FIRM</name>
<dbReference type="Proteomes" id="UP000476055">
    <property type="component" value="Unassembled WGS sequence"/>
</dbReference>
<proteinExistence type="predicted"/>
<sequence>MAIGGIGTTGYTVGYETRRTQKTVSDKNFAGQMSNTASVQNSNQPIALHWFDTEEGDAPIGACGLADGGSATVYKPADFDPANPVYKVKIWDEAGNGTERMVDISKVDPKNCDEIDMFAYSSHLTVSGECSNAQSAFMSAAGYYRSSNSGADFFGKTNWLDVIKDIMQMQYDAGNLKGYLDYKKFWDFLEQ</sequence>
<dbReference type="AlphaFoldDB" id="A0A6L5YK75"/>
<comment type="caution">
    <text evidence="1">The sequence shown here is derived from an EMBL/GenBank/DDBJ whole genome shotgun (WGS) entry which is preliminary data.</text>
</comment>
<dbReference type="EMBL" id="VUMU01000015">
    <property type="protein sequence ID" value="MST58814.1"/>
    <property type="molecule type" value="Genomic_DNA"/>
</dbReference>